<dbReference type="PROSITE" id="PS00089">
    <property type="entry name" value="RIBORED_LARGE"/>
    <property type="match status" value="1"/>
</dbReference>
<dbReference type="EMBL" id="BRXE01000008">
    <property type="protein sequence ID" value="GLB82025.1"/>
    <property type="molecule type" value="Genomic_DNA"/>
</dbReference>
<evidence type="ECO:0000256" key="3">
    <source>
        <dbReference type="ARBA" id="ARBA00022741"/>
    </source>
</evidence>
<sequence length="1130" mass="127697">MSPTVTAEPVTAGTHGSQNETDYHALNAMLNLYDAEGKIQFDKDVLAARQYFLEHVNQNTVFFHNQDEKLDYLIRENYYEREVLDQYSRNFVKTLLDRAYAKKFRFPTFLGAFKYYTSYTLKTFDGKRYLERFEDRVVMVALTLASGDTGLAEKLVDEIIDGRFQPATPTFLNSGKKQRGEPVSCFPAGTPVDTPDGPRAIESLRTGDKVLSHDGSFSVVEAVIENPNEQALISISHFGHKEPLLCTPEHPILVWTTRDVQTLIEGDGADPFNGFVWLAAKDIRPSDFIVTAAPLGGRPRRTFDLMEYVGEGEYEEVDGLIRKVNTDRKHRNKQRHHMRFISVNRYVEESYDLGLLLGWYVAEGHISKRSDHAGRNPNGIHFTIGTHELEYQHQLAAAFKRVFAADLAVHQSMSDQSVRMICNSKVVASLFFSLVGTGYNLKRLSHEVLTADEEFQRGLLAGLFRGDGCSTTGGMVLDLVNPSLVDQVQLLLRRNGIMSRVRQYVNQSGNTTGQVFVPGLPGANEDFIFDVGKNLHNYVGQKGTSRTTYQVVHGRHVYGIRELRHTQEVPAKVYNLHVEDTHTYTIRGTVVHNCFLLRIEDNMESIGRSINSALQLSKRGGGVALLLTNIREHGAPIKNIENQSSGVIPIMKLLEDSFSYANQLGARQGAGAVYLNAHHPDIYRFLDTKRENADEKIRIKTLSLGVVIPDITFELAKKNEDMYLFSPYDVERVYGKAFADISVTEKYYEMVDDARIRKTKIKAREFFQTLAELQFESGYPYIMFEDTVNRANPIEGKITHSNLCSEILQVSTPSLFNDDLSYAKVGKDISCNLGSLNIAKTMDSPDFAQTIEVAIRALTAVSDQTHITSVPSIEQGNNDSHAIGLGQMNLHGYLAREGIFYGSEEGIDFTNIYFYTVLYHALRASNRIAIERGTHFKGFERSKYASGEFFDKYTEQMWEPATDKVRQLFADAGIRIPTQDDWKRLKESVQQHGIYNQNLQAVPPTGSISYINHSTSSIHPIVSKVEIRKEGKIGRVYYPAPYMTNENLEYYQDAYEIGYEKIIDTYAAATQHVDQGLSLTLFFKDTATTRDVNKAQIYAWRKGIKTLYYIRLRQMALEGTEVEGCVSCML</sequence>
<evidence type="ECO:0000256" key="6">
    <source>
        <dbReference type="ARBA" id="ARBA00023000"/>
    </source>
</evidence>
<evidence type="ECO:0000256" key="9">
    <source>
        <dbReference type="ARBA" id="ARBA00023157"/>
    </source>
</evidence>
<dbReference type="InterPro" id="IPR008926">
    <property type="entry name" value="RNR_R1-su_N"/>
</dbReference>
<comment type="catalytic activity">
    <reaction evidence="10 11">
        <text>a 2'-deoxyribonucleoside 5'-diphosphate + [thioredoxin]-disulfide + H2O = a ribonucleoside 5'-diphosphate + [thioredoxin]-dithiol</text>
        <dbReference type="Rhea" id="RHEA:23252"/>
        <dbReference type="Rhea" id="RHEA-COMP:10698"/>
        <dbReference type="Rhea" id="RHEA-COMP:10700"/>
        <dbReference type="ChEBI" id="CHEBI:15377"/>
        <dbReference type="ChEBI" id="CHEBI:29950"/>
        <dbReference type="ChEBI" id="CHEBI:50058"/>
        <dbReference type="ChEBI" id="CHEBI:57930"/>
        <dbReference type="ChEBI" id="CHEBI:73316"/>
        <dbReference type="EC" id="1.17.4.1"/>
    </reaction>
</comment>
<dbReference type="PANTHER" id="PTHR11573:SF30">
    <property type="entry name" value="RIBONUCLEOSIDE-DIPHOSPHATE REDUCTASE 2 SUBUNIT ALPHA"/>
    <property type="match status" value="1"/>
</dbReference>
<dbReference type="GO" id="GO:0004748">
    <property type="term" value="F:ribonucleoside-diphosphate reductase activity, thioredoxin disulfide as acceptor"/>
    <property type="evidence" value="ECO:0007669"/>
    <property type="project" value="UniProtKB-EC"/>
</dbReference>
<evidence type="ECO:0000256" key="8">
    <source>
        <dbReference type="ARBA" id="ARBA00023116"/>
    </source>
</evidence>
<dbReference type="InterPro" id="IPR026459">
    <property type="entry name" value="RNR_1b_NrdE"/>
</dbReference>
<dbReference type="InterPro" id="IPR039718">
    <property type="entry name" value="Rrm1"/>
</dbReference>
<dbReference type="Gene3D" id="3.20.70.20">
    <property type="match status" value="2"/>
</dbReference>
<keyword evidence="7 11" id="KW-0560">Oxidoreductase</keyword>
<dbReference type="InterPro" id="IPR013509">
    <property type="entry name" value="RNR_lsu_N"/>
</dbReference>
<dbReference type="Pfam" id="PF08343">
    <property type="entry name" value="RNR_N"/>
    <property type="match status" value="1"/>
</dbReference>
<dbReference type="CDD" id="cd00081">
    <property type="entry name" value="Hint"/>
    <property type="match status" value="1"/>
</dbReference>
<dbReference type="SMART" id="SM00306">
    <property type="entry name" value="HintN"/>
    <property type="match status" value="1"/>
</dbReference>
<dbReference type="InterPro" id="IPR006141">
    <property type="entry name" value="Intein_N"/>
</dbReference>
<dbReference type="Proteomes" id="UP001165663">
    <property type="component" value="Unassembled WGS sequence"/>
</dbReference>
<dbReference type="PROSITE" id="PS50817">
    <property type="entry name" value="INTEIN_N_TER"/>
    <property type="match status" value="1"/>
</dbReference>
<evidence type="ECO:0000256" key="1">
    <source>
        <dbReference type="ARBA" id="ARBA00010406"/>
    </source>
</evidence>
<dbReference type="Proteomes" id="UP001064782">
    <property type="component" value="Unassembled WGS sequence"/>
</dbReference>
<evidence type="ECO:0000256" key="2">
    <source>
        <dbReference type="ARBA" id="ARBA00022533"/>
    </source>
</evidence>
<evidence type="ECO:0000256" key="5">
    <source>
        <dbReference type="ARBA" id="ARBA00022840"/>
    </source>
</evidence>
<dbReference type="InterPro" id="IPR013346">
    <property type="entry name" value="NrdE_NrdA_C"/>
</dbReference>
<dbReference type="NCBIfam" id="TIGR04170">
    <property type="entry name" value="RNR_1b_NrdE"/>
    <property type="match status" value="1"/>
</dbReference>
<keyword evidence="4" id="KW-0068">Autocatalytic cleavage</keyword>
<keyword evidence="2" id="KW-0021">Allosteric enzyme</keyword>
<dbReference type="PROSITE" id="PS50818">
    <property type="entry name" value="INTEIN_C_TER"/>
    <property type="match status" value="1"/>
</dbReference>
<dbReference type="InterPro" id="IPR006142">
    <property type="entry name" value="INTEIN"/>
</dbReference>
<dbReference type="PRINTS" id="PR01183">
    <property type="entry name" value="RIBORDTASEM1"/>
</dbReference>
<evidence type="ECO:0000256" key="11">
    <source>
        <dbReference type="RuleBase" id="RU003410"/>
    </source>
</evidence>
<comment type="function">
    <text evidence="11">Provides the precursors necessary for DNA synthesis. Catalyzes the biosynthesis of deoxyribonucleotides from the corresponding ribonucleotides.</text>
</comment>
<dbReference type="CDD" id="cd01679">
    <property type="entry name" value="RNR_I"/>
    <property type="match status" value="1"/>
</dbReference>
<dbReference type="SUPFAM" id="SSF51998">
    <property type="entry name" value="PFL-like glycyl radical enzymes"/>
    <property type="match status" value="1"/>
</dbReference>
<dbReference type="PROSITE" id="PS50819">
    <property type="entry name" value="INTEIN_ENDONUCLEASE"/>
    <property type="match status" value="1"/>
</dbReference>
<dbReference type="SUPFAM" id="SSF48168">
    <property type="entry name" value="R1 subunit of ribonucleotide reductase, N-terminal domain"/>
    <property type="match status" value="1"/>
</dbReference>
<dbReference type="SUPFAM" id="SSF51294">
    <property type="entry name" value="Hedgehog/intein (Hint) domain"/>
    <property type="match status" value="1"/>
</dbReference>
<dbReference type="InterPro" id="IPR003587">
    <property type="entry name" value="Hint_dom_N"/>
</dbReference>
<dbReference type="NCBIfam" id="TIGR02506">
    <property type="entry name" value="NrdE_NrdA"/>
    <property type="match status" value="1"/>
</dbReference>
<dbReference type="Pfam" id="PF13403">
    <property type="entry name" value="Hint_2"/>
    <property type="match status" value="1"/>
</dbReference>
<dbReference type="InterPro" id="IPR004042">
    <property type="entry name" value="Intein_endonuc_central"/>
</dbReference>
<evidence type="ECO:0000256" key="7">
    <source>
        <dbReference type="ARBA" id="ARBA00023002"/>
    </source>
</evidence>
<dbReference type="InterPro" id="IPR027434">
    <property type="entry name" value="Homing_endonucl"/>
</dbReference>
<comment type="similarity">
    <text evidence="1 11">Belongs to the ribonucleoside diphosphate reductase large chain family.</text>
</comment>
<dbReference type="EC" id="1.17.4.1" evidence="11"/>
<dbReference type="Pfam" id="PF02867">
    <property type="entry name" value="Ribonuc_red_lgC"/>
    <property type="match status" value="1"/>
</dbReference>
<keyword evidence="3" id="KW-0547">Nucleotide-binding</keyword>
<organism evidence="14 15">
    <name type="scientific">Mycobacterium kiyosense</name>
    <dbReference type="NCBI Taxonomy" id="2871094"/>
    <lineage>
        <taxon>Bacteria</taxon>
        <taxon>Bacillati</taxon>
        <taxon>Actinomycetota</taxon>
        <taxon>Actinomycetes</taxon>
        <taxon>Mycobacteriales</taxon>
        <taxon>Mycobacteriaceae</taxon>
        <taxon>Mycobacterium</taxon>
    </lineage>
</organism>
<dbReference type="Pfam" id="PF00317">
    <property type="entry name" value="Ribonuc_red_lgN"/>
    <property type="match status" value="1"/>
</dbReference>
<evidence type="ECO:0000256" key="10">
    <source>
        <dbReference type="ARBA" id="ARBA00047754"/>
    </source>
</evidence>
<evidence type="ECO:0000256" key="4">
    <source>
        <dbReference type="ARBA" id="ARBA00022813"/>
    </source>
</evidence>
<dbReference type="PANTHER" id="PTHR11573">
    <property type="entry name" value="RIBONUCLEOSIDE-DIPHOSPHATE REDUCTASE LARGE CHAIN"/>
    <property type="match status" value="1"/>
</dbReference>
<dbReference type="PRINTS" id="PR00379">
    <property type="entry name" value="INTEIN"/>
</dbReference>
<dbReference type="InterPro" id="IPR036844">
    <property type="entry name" value="Hint_dom_sf"/>
</dbReference>
<dbReference type="FunFam" id="1.10.1650.20:FF:000002">
    <property type="entry name" value="Ribonucleoside-diphosphate reductase"/>
    <property type="match status" value="1"/>
</dbReference>
<comment type="caution">
    <text evidence="14">The sequence shown here is derived from an EMBL/GenBank/DDBJ whole genome shotgun (WGS) entry which is preliminary data.</text>
</comment>
<dbReference type="Gene3D" id="1.10.1650.20">
    <property type="match status" value="1"/>
</dbReference>
<keyword evidence="9" id="KW-1015">Disulfide bond</keyword>
<dbReference type="GO" id="GO:0005524">
    <property type="term" value="F:ATP binding"/>
    <property type="evidence" value="ECO:0007669"/>
    <property type="project" value="UniProtKB-KW"/>
</dbReference>
<dbReference type="InterPro" id="IPR004860">
    <property type="entry name" value="LAGLIDADG_dom"/>
</dbReference>
<evidence type="ECO:0000313" key="13">
    <source>
        <dbReference type="EMBL" id="GLB82025.1"/>
    </source>
</evidence>
<dbReference type="InterPro" id="IPR000788">
    <property type="entry name" value="RNR_lg_C"/>
</dbReference>
<keyword evidence="15" id="KW-1185">Reference proteome</keyword>
<accession>A0A9P3Q3I0</accession>
<dbReference type="Gene3D" id="3.10.28.10">
    <property type="entry name" value="Homing endonucleases"/>
    <property type="match status" value="1"/>
</dbReference>
<dbReference type="NCBIfam" id="TIGR01443">
    <property type="entry name" value="intein_Cterm"/>
    <property type="match status" value="1"/>
</dbReference>
<reference evidence="14" key="1">
    <citation type="submission" date="2022-08" db="EMBL/GenBank/DDBJ databases">
        <title>Mycobacterium kiyosense sp. nov., scotochromogenic slow-glowing species isolated from respiratory specimens.</title>
        <authorList>
            <person name="Fukano H."/>
            <person name="Kazumi Y."/>
            <person name="Sakagami N."/>
            <person name="Ato M."/>
            <person name="Mitarai S."/>
            <person name="Hoshino Y."/>
        </authorList>
    </citation>
    <scope>NUCLEOTIDE SEQUENCE</scope>
    <source>
        <strain evidence="14">1413</strain>
        <strain evidence="13">SRL2020-028</strain>
    </source>
</reference>
<dbReference type="InterPro" id="IPR013554">
    <property type="entry name" value="RNR_N"/>
</dbReference>
<dbReference type="InterPro" id="IPR030934">
    <property type="entry name" value="Intein_C"/>
</dbReference>
<gene>
    <name evidence="14" type="ORF">Mkiyose1413_21590</name>
    <name evidence="13" type="ORF">SRL2020028_12810</name>
</gene>
<dbReference type="GO" id="GO:0016539">
    <property type="term" value="P:intein-mediated protein splicing"/>
    <property type="evidence" value="ECO:0007669"/>
    <property type="project" value="InterPro"/>
</dbReference>
<keyword evidence="8 11" id="KW-0215">Deoxyribonucleotide synthesis</keyword>
<dbReference type="AlphaFoldDB" id="A0A9P3Q3I0"/>
<evidence type="ECO:0000313" key="15">
    <source>
        <dbReference type="Proteomes" id="UP001064782"/>
    </source>
</evidence>
<dbReference type="Pfam" id="PF14528">
    <property type="entry name" value="LAGLIDADG_3"/>
    <property type="match status" value="1"/>
</dbReference>
<keyword evidence="5" id="KW-0067">ATP-binding</keyword>
<proteinExistence type="inferred from homology"/>
<name>A0A9P3Q3I0_9MYCO</name>
<dbReference type="GO" id="GO:0005971">
    <property type="term" value="C:ribonucleoside-diphosphate reductase complex"/>
    <property type="evidence" value="ECO:0007669"/>
    <property type="project" value="TreeGrafter"/>
</dbReference>
<protein>
    <recommendedName>
        <fullName evidence="11">Ribonucleoside-diphosphate reductase</fullName>
        <ecNumber evidence="11">1.17.4.1</ecNumber>
    </recommendedName>
</protein>
<keyword evidence="6" id="KW-0651">Protein splicing</keyword>
<dbReference type="GO" id="GO:0004519">
    <property type="term" value="F:endonuclease activity"/>
    <property type="evidence" value="ECO:0007669"/>
    <property type="project" value="InterPro"/>
</dbReference>
<dbReference type="InterPro" id="IPR028992">
    <property type="entry name" value="Hedgehog/Intein_dom"/>
</dbReference>
<dbReference type="GO" id="GO:0009263">
    <property type="term" value="P:deoxyribonucleotide biosynthetic process"/>
    <property type="evidence" value="ECO:0007669"/>
    <property type="project" value="UniProtKB-KW"/>
</dbReference>
<feature type="domain" description="DOD-type homing endonuclease" evidence="12">
    <location>
        <begin position="356"/>
        <end position="497"/>
    </location>
</feature>
<dbReference type="SUPFAM" id="SSF55608">
    <property type="entry name" value="Homing endonucleases"/>
    <property type="match status" value="1"/>
</dbReference>
<evidence type="ECO:0000313" key="14">
    <source>
        <dbReference type="EMBL" id="GLD30276.1"/>
    </source>
</evidence>
<evidence type="ECO:0000259" key="12">
    <source>
        <dbReference type="PROSITE" id="PS50819"/>
    </source>
</evidence>
<dbReference type="EMBL" id="BRZI01000012">
    <property type="protein sequence ID" value="GLD30276.1"/>
    <property type="molecule type" value="Genomic_DNA"/>
</dbReference>